<comment type="caution">
    <text evidence="7">The sequence shown here is derived from an EMBL/GenBank/DDBJ whole genome shotgun (WGS) entry which is preliminary data.</text>
</comment>
<dbReference type="Proteomes" id="UP000623010">
    <property type="component" value="Unassembled WGS sequence"/>
</dbReference>
<organism evidence="7 8">
    <name type="scientific">Streptomyces echinoruber</name>
    <dbReference type="NCBI Taxonomy" id="68898"/>
    <lineage>
        <taxon>Bacteria</taxon>
        <taxon>Bacillati</taxon>
        <taxon>Actinomycetota</taxon>
        <taxon>Actinomycetes</taxon>
        <taxon>Kitasatosporales</taxon>
        <taxon>Streptomycetaceae</taxon>
        <taxon>Streptomyces</taxon>
    </lineage>
</organism>
<feature type="chain" id="PRO_5036811300" description="Integrin-like protein" evidence="6">
    <location>
        <begin position="31"/>
        <end position="465"/>
    </location>
</feature>
<dbReference type="SUPFAM" id="SSF69318">
    <property type="entry name" value="Integrin alpha N-terminal domain"/>
    <property type="match status" value="2"/>
</dbReference>
<feature type="signal peptide" evidence="6">
    <location>
        <begin position="1"/>
        <end position="30"/>
    </location>
</feature>
<feature type="region of interest" description="Disordered" evidence="5">
    <location>
        <begin position="171"/>
        <end position="194"/>
    </location>
</feature>
<evidence type="ECO:0000313" key="8">
    <source>
        <dbReference type="Proteomes" id="UP000623010"/>
    </source>
</evidence>
<dbReference type="GO" id="GO:0016787">
    <property type="term" value="F:hydrolase activity"/>
    <property type="evidence" value="ECO:0007669"/>
    <property type="project" value="UniProtKB-KW"/>
</dbReference>
<evidence type="ECO:0000256" key="5">
    <source>
        <dbReference type="SAM" id="MobiDB-lite"/>
    </source>
</evidence>
<dbReference type="Pfam" id="PF01839">
    <property type="entry name" value="FG-GAP"/>
    <property type="match status" value="3"/>
</dbReference>
<evidence type="ECO:0000256" key="3">
    <source>
        <dbReference type="ARBA" id="ARBA00022801"/>
    </source>
</evidence>
<dbReference type="InterPro" id="IPR028994">
    <property type="entry name" value="Integrin_alpha_N"/>
</dbReference>
<dbReference type="InterPro" id="IPR013517">
    <property type="entry name" value="FG-GAP"/>
</dbReference>
<dbReference type="AlphaFoldDB" id="A0A918R8Z5"/>
<dbReference type="PANTHER" id="PTHR23221:SF7">
    <property type="entry name" value="PHOSPHATIDYLINOSITOL-GLYCAN-SPECIFIC PHOSPHOLIPASE D"/>
    <property type="match status" value="1"/>
</dbReference>
<evidence type="ECO:0008006" key="9">
    <source>
        <dbReference type="Google" id="ProtNLM"/>
    </source>
</evidence>
<gene>
    <name evidence="7" type="ORF">GCM10010389_31500</name>
</gene>
<keyword evidence="8" id="KW-1185">Reference proteome</keyword>
<dbReference type="PANTHER" id="PTHR23221">
    <property type="entry name" value="GLYCOSYLPHOSPHATIDYLINOSITOL PHOSPHOLIPASE D"/>
    <property type="match status" value="1"/>
</dbReference>
<dbReference type="EMBL" id="BMWH01000011">
    <property type="protein sequence ID" value="GGZ90781.1"/>
    <property type="molecule type" value="Genomic_DNA"/>
</dbReference>
<proteinExistence type="predicted"/>
<sequence>MFSVSSRARWAAALAVSLAALGQAVPDAVAAPAAAGVRADARDDFNGDGYADLAVAAPGATVAGASRAGYVAVMYGGPHGLSTTRRTVISRATTGIPGSPVAGQTFGAQLSRGDLDGDGYADLVVASGGNGAPVVVWGGPNGLSGGTSVPGRNTQTGDFDGDGRMDLALFTPRGTGGDDPGGTTATVWSGPVDRTGTPAAAAPLTAERLAYLDVYDGAAGDVNGDGYADLVVTGYGGDGNYGSQLYLGSAQGLAPAGTPVPGGGLAVALGDVNGDGCDDVVAGVDIDERVDVAYGSPSGVTPRTAWTTLTQDTPGVPGATESNDRFGAAVAVGDITGDGIDDIAVGVPGEWLGDNPKDAGMVEVLRGGRSGVTGAGAQGFTQNTAGVPGTAEAGDVFGAEVRLADVNGNGYADLAAAAPGEDDRNGALWSLRGRPAGIVTDAALVLGPRGIGAPYAKAGFGTVLK</sequence>
<evidence type="ECO:0000256" key="6">
    <source>
        <dbReference type="SAM" id="SignalP"/>
    </source>
</evidence>
<name>A0A918R8Z5_9ACTN</name>
<evidence type="ECO:0000256" key="2">
    <source>
        <dbReference type="ARBA" id="ARBA00022737"/>
    </source>
</evidence>
<evidence type="ECO:0000313" key="7">
    <source>
        <dbReference type="EMBL" id="GGZ90781.1"/>
    </source>
</evidence>
<dbReference type="SMART" id="SM00191">
    <property type="entry name" value="Int_alpha"/>
    <property type="match status" value="4"/>
</dbReference>
<dbReference type="InterPro" id="IPR013519">
    <property type="entry name" value="Int_alpha_beta-p"/>
</dbReference>
<dbReference type="Pfam" id="PF13517">
    <property type="entry name" value="FG-GAP_3"/>
    <property type="match status" value="2"/>
</dbReference>
<protein>
    <recommendedName>
        <fullName evidence="9">Integrin-like protein</fullName>
    </recommendedName>
</protein>
<dbReference type="PROSITE" id="PS51470">
    <property type="entry name" value="FG_GAP"/>
    <property type="match status" value="3"/>
</dbReference>
<keyword evidence="4" id="KW-0325">Glycoprotein</keyword>
<evidence type="ECO:0000256" key="4">
    <source>
        <dbReference type="ARBA" id="ARBA00023180"/>
    </source>
</evidence>
<keyword evidence="1 6" id="KW-0732">Signal</keyword>
<dbReference type="RefSeq" id="WP_229879584.1">
    <property type="nucleotide sequence ID" value="NZ_BMWH01000011.1"/>
</dbReference>
<accession>A0A918R8Z5</accession>
<keyword evidence="2" id="KW-0677">Repeat</keyword>
<keyword evidence="3" id="KW-0378">Hydrolase</keyword>
<dbReference type="Gene3D" id="2.130.10.130">
    <property type="entry name" value="Integrin alpha, N-terminal"/>
    <property type="match status" value="3"/>
</dbReference>
<evidence type="ECO:0000256" key="1">
    <source>
        <dbReference type="ARBA" id="ARBA00022729"/>
    </source>
</evidence>
<reference evidence="7" key="1">
    <citation type="journal article" date="2014" name="Int. J. Syst. Evol. Microbiol.">
        <title>Complete genome sequence of Corynebacterium casei LMG S-19264T (=DSM 44701T), isolated from a smear-ripened cheese.</title>
        <authorList>
            <consortium name="US DOE Joint Genome Institute (JGI-PGF)"/>
            <person name="Walter F."/>
            <person name="Albersmeier A."/>
            <person name="Kalinowski J."/>
            <person name="Ruckert C."/>
        </authorList>
    </citation>
    <scope>NUCLEOTIDE SEQUENCE</scope>
    <source>
        <strain evidence="7">JCM 5016</strain>
    </source>
</reference>
<reference evidence="7" key="2">
    <citation type="submission" date="2020-09" db="EMBL/GenBank/DDBJ databases">
        <authorList>
            <person name="Sun Q."/>
            <person name="Ohkuma M."/>
        </authorList>
    </citation>
    <scope>NUCLEOTIDE SEQUENCE</scope>
    <source>
        <strain evidence="7">JCM 5016</strain>
    </source>
</reference>